<proteinExistence type="predicted"/>
<dbReference type="OrthoDB" id="5332616at2759"/>
<dbReference type="AlphaFoldDB" id="A0A1R0H658"/>
<reference evidence="4 5" key="1">
    <citation type="journal article" date="2016" name="Mol. Biol. Evol.">
        <title>Genome-Wide Survey of Gut Fungi (Harpellales) Reveals the First Horizontally Transferred Ubiquitin Gene from a Mosquito Host.</title>
        <authorList>
            <person name="Wang Y."/>
            <person name="White M.M."/>
            <person name="Kvist S."/>
            <person name="Moncalvo J.M."/>
        </authorList>
    </citation>
    <scope>NUCLEOTIDE SEQUENCE [LARGE SCALE GENOMIC DNA]</scope>
    <source>
        <strain evidence="4 5">ALG-7-W6</strain>
    </source>
</reference>
<evidence type="ECO:0000256" key="1">
    <source>
        <dbReference type="ARBA" id="ARBA00001974"/>
    </source>
</evidence>
<dbReference type="InterPro" id="IPR016166">
    <property type="entry name" value="FAD-bd_PCMH"/>
</dbReference>
<dbReference type="InterPro" id="IPR036318">
    <property type="entry name" value="FAD-bd_PCMH-like_sf"/>
</dbReference>
<dbReference type="Pfam" id="PF01565">
    <property type="entry name" value="FAD_binding_4"/>
    <property type="match status" value="1"/>
</dbReference>
<dbReference type="PANTHER" id="PTHR43716">
    <property type="entry name" value="D-2-HYDROXYGLUTARATE DEHYDROGENASE, MITOCHONDRIAL"/>
    <property type="match status" value="1"/>
</dbReference>
<keyword evidence="5" id="KW-1185">Reference proteome</keyword>
<keyword evidence="2" id="KW-0560">Oxidoreductase</keyword>
<comment type="cofactor">
    <cofactor evidence="1">
        <name>FAD</name>
        <dbReference type="ChEBI" id="CHEBI:57692"/>
    </cofactor>
</comment>
<dbReference type="Gene3D" id="3.30.465.10">
    <property type="match status" value="1"/>
</dbReference>
<dbReference type="InterPro" id="IPR016169">
    <property type="entry name" value="FAD-bd_PCMH_sub2"/>
</dbReference>
<evidence type="ECO:0000313" key="4">
    <source>
        <dbReference type="EMBL" id="OLY84627.1"/>
    </source>
</evidence>
<dbReference type="STRING" id="133383.A0A1R0H658"/>
<dbReference type="PROSITE" id="PS51387">
    <property type="entry name" value="FAD_PCMH"/>
    <property type="match status" value="1"/>
</dbReference>
<dbReference type="InterPro" id="IPR051264">
    <property type="entry name" value="FAD-oxidored/transferase_4"/>
</dbReference>
<protein>
    <submittedName>
        <fullName evidence="4">D-2-hydroxyglutarate dehydrogenase, mitochondrial</fullName>
    </submittedName>
</protein>
<sequence length="111" mass="12168">MNQVRSLDLDSGVLVCDAGCILQDLDTYVGQYGLTMPLDLGAKGSCHIGGNVSTNAGGVRVFFGIHSQQQQSTGMKIILCIGVGRWNDSEQFVDSQEGQNWLRHQTDIYWC</sequence>
<dbReference type="InterPro" id="IPR006094">
    <property type="entry name" value="Oxid_FAD_bind_N"/>
</dbReference>
<organism evidence="4 5">
    <name type="scientific">Smittium mucronatum</name>
    <dbReference type="NCBI Taxonomy" id="133383"/>
    <lineage>
        <taxon>Eukaryota</taxon>
        <taxon>Fungi</taxon>
        <taxon>Fungi incertae sedis</taxon>
        <taxon>Zoopagomycota</taxon>
        <taxon>Kickxellomycotina</taxon>
        <taxon>Harpellomycetes</taxon>
        <taxon>Harpellales</taxon>
        <taxon>Legeriomycetaceae</taxon>
        <taxon>Smittium</taxon>
    </lineage>
</organism>
<dbReference type="GO" id="GO:0071949">
    <property type="term" value="F:FAD binding"/>
    <property type="evidence" value="ECO:0007669"/>
    <property type="project" value="InterPro"/>
</dbReference>
<dbReference type="GO" id="GO:0016491">
    <property type="term" value="F:oxidoreductase activity"/>
    <property type="evidence" value="ECO:0007669"/>
    <property type="project" value="UniProtKB-KW"/>
</dbReference>
<evidence type="ECO:0000256" key="2">
    <source>
        <dbReference type="ARBA" id="ARBA00023002"/>
    </source>
</evidence>
<evidence type="ECO:0000313" key="5">
    <source>
        <dbReference type="Proteomes" id="UP000187455"/>
    </source>
</evidence>
<dbReference type="PANTHER" id="PTHR43716:SF1">
    <property type="entry name" value="D-2-HYDROXYGLUTARATE DEHYDROGENASE, MITOCHONDRIAL"/>
    <property type="match status" value="1"/>
</dbReference>
<gene>
    <name evidence="4" type="ORF">AYI68_g1206</name>
</gene>
<dbReference type="EMBL" id="LSSL01000429">
    <property type="protein sequence ID" value="OLY84627.1"/>
    <property type="molecule type" value="Genomic_DNA"/>
</dbReference>
<name>A0A1R0H658_9FUNG</name>
<dbReference type="SUPFAM" id="SSF56176">
    <property type="entry name" value="FAD-binding/transporter-associated domain-like"/>
    <property type="match status" value="1"/>
</dbReference>
<dbReference type="GO" id="GO:0005739">
    <property type="term" value="C:mitochondrion"/>
    <property type="evidence" value="ECO:0007669"/>
    <property type="project" value="TreeGrafter"/>
</dbReference>
<feature type="domain" description="FAD-binding PCMH-type" evidence="3">
    <location>
        <begin position="1"/>
        <end position="111"/>
    </location>
</feature>
<dbReference type="Proteomes" id="UP000187455">
    <property type="component" value="Unassembled WGS sequence"/>
</dbReference>
<evidence type="ECO:0000259" key="3">
    <source>
        <dbReference type="PROSITE" id="PS51387"/>
    </source>
</evidence>
<accession>A0A1R0H658</accession>
<comment type="caution">
    <text evidence="4">The sequence shown here is derived from an EMBL/GenBank/DDBJ whole genome shotgun (WGS) entry which is preliminary data.</text>
</comment>